<keyword evidence="2" id="KW-0560">Oxidoreductase</keyword>
<dbReference type="RefSeq" id="WP_019693209.1">
    <property type="nucleotide sequence ID" value="NZ_AFOY02000014.1"/>
</dbReference>
<dbReference type="Pfam" id="PF00775">
    <property type="entry name" value="Dioxygenase_C"/>
    <property type="match status" value="1"/>
</dbReference>
<dbReference type="CDD" id="cd03457">
    <property type="entry name" value="intradiol_dioxygenase_like"/>
    <property type="match status" value="1"/>
</dbReference>
<dbReference type="InterPro" id="IPR015889">
    <property type="entry name" value="Intradiol_dOase_core"/>
</dbReference>
<dbReference type="GO" id="GO:0008199">
    <property type="term" value="F:ferric iron binding"/>
    <property type="evidence" value="ECO:0007669"/>
    <property type="project" value="InterPro"/>
</dbReference>
<keyword evidence="2" id="KW-0223">Dioxygenase</keyword>
<dbReference type="Proteomes" id="UP000022611">
    <property type="component" value="Unassembled WGS sequence"/>
</dbReference>
<organism evidence="2 3">
    <name type="scientific">Pseudomonas fluorescens HK44</name>
    <dbReference type="NCBI Taxonomy" id="1042209"/>
    <lineage>
        <taxon>Bacteria</taxon>
        <taxon>Pseudomonadati</taxon>
        <taxon>Pseudomonadota</taxon>
        <taxon>Gammaproteobacteria</taxon>
        <taxon>Pseudomonadales</taxon>
        <taxon>Pseudomonadaceae</taxon>
        <taxon>Pseudomonas</taxon>
    </lineage>
</organism>
<dbReference type="EMBL" id="AFOY02000014">
    <property type="protein sequence ID" value="EXF94261.1"/>
    <property type="molecule type" value="Genomic_DNA"/>
</dbReference>
<name>A0A010RP52_PSEFL</name>
<dbReference type="HOGENOM" id="CLU_027719_2_1_6"/>
<feature type="domain" description="Intradiol ring-cleavage dioxygenases" evidence="1">
    <location>
        <begin position="38"/>
        <end position="131"/>
    </location>
</feature>
<evidence type="ECO:0000313" key="2">
    <source>
        <dbReference type="EMBL" id="EXF94261.1"/>
    </source>
</evidence>
<evidence type="ECO:0000313" key="3">
    <source>
        <dbReference type="Proteomes" id="UP000022611"/>
    </source>
</evidence>
<sequence>MEEHATTLATGPVCLLAPEQIAGPYFRNPRLIRRNISEGASGIPLLLKLNLVDVSSCEPVTDALVDIWQCNARGAYSGWSKINPDKEVDVGNIGSVPRTDDDTYLRGGQFTDRKGVVRFTTVYPGFYAGRSVHIHVAVRIVTDSNHLDARHVAWVGQLYLPEVTSRSVLSAKDYTGRGVSPLRNDQDELFTRMRGEDSILNVHTIARDSWEDGYFGQLTIGIDKRAMSAQIKPEDFDIYTV</sequence>
<reference evidence="2 3" key="1">
    <citation type="journal article" date="2011" name="J. Bacteriol.">
        <title>Draft genome sequence of the polycyclic aromatic hydrocarbon-degrading, genetically engineered bioluminescent bioreporter Pseudomonas fluorescens HK44.</title>
        <authorList>
            <person name="Chauhan A."/>
            <person name="Layton A.C."/>
            <person name="Williams D.E."/>
            <person name="Smartt A.E."/>
            <person name="Ripp S."/>
            <person name="Karpinets T.V."/>
            <person name="Brown S.D."/>
            <person name="Sayler G.S."/>
        </authorList>
    </citation>
    <scope>NUCLEOTIDE SEQUENCE [LARGE SCALE GENOMIC DNA]</scope>
    <source>
        <strain evidence="2 3">HK44</strain>
    </source>
</reference>
<dbReference type="OrthoDB" id="9805815at2"/>
<accession>A0A010RP52</accession>
<dbReference type="eggNOG" id="COG3485">
    <property type="taxonomic scope" value="Bacteria"/>
</dbReference>
<gene>
    <name evidence="2" type="ORF">HK44_002645</name>
</gene>
<proteinExistence type="predicted"/>
<evidence type="ECO:0000259" key="1">
    <source>
        <dbReference type="Pfam" id="PF00775"/>
    </source>
</evidence>
<dbReference type="Gene3D" id="2.60.130.10">
    <property type="entry name" value="Aromatic compound dioxygenase"/>
    <property type="match status" value="1"/>
</dbReference>
<dbReference type="GO" id="GO:0016702">
    <property type="term" value="F:oxidoreductase activity, acting on single donors with incorporation of molecular oxygen, incorporation of two atoms of oxygen"/>
    <property type="evidence" value="ECO:0007669"/>
    <property type="project" value="InterPro"/>
</dbReference>
<dbReference type="PANTHER" id="PTHR34315">
    <property type="match status" value="1"/>
</dbReference>
<dbReference type="PANTHER" id="PTHR34315:SF1">
    <property type="entry name" value="INTRADIOL RING-CLEAVAGE DIOXYGENASES DOMAIN-CONTAINING PROTEIN-RELATED"/>
    <property type="match status" value="1"/>
</dbReference>
<dbReference type="AlphaFoldDB" id="A0A010RP52"/>
<dbReference type="SUPFAM" id="SSF49482">
    <property type="entry name" value="Aromatic compound dioxygenase"/>
    <property type="match status" value="1"/>
</dbReference>
<dbReference type="InterPro" id="IPR000627">
    <property type="entry name" value="Intradiol_dOase_C"/>
</dbReference>
<comment type="caution">
    <text evidence="2">The sequence shown here is derived from an EMBL/GenBank/DDBJ whole genome shotgun (WGS) entry which is preliminary data.</text>
</comment>
<dbReference type="PATRIC" id="fig|1042209.11.peg.2877"/>
<protein>
    <submittedName>
        <fullName evidence="2">Intradiol ring-cleavage dioxygenase</fullName>
    </submittedName>
</protein>